<dbReference type="Proteomes" id="UP000023758">
    <property type="component" value="Unassembled WGS sequence"/>
</dbReference>
<dbReference type="InterPro" id="IPR040771">
    <property type="entry name" value="TLP1_add_C"/>
</dbReference>
<dbReference type="Pfam" id="PF18313">
    <property type="entry name" value="TLP1_add_C"/>
    <property type="match status" value="1"/>
</dbReference>
<evidence type="ECO:0000259" key="6">
    <source>
        <dbReference type="Pfam" id="PF22691"/>
    </source>
</evidence>
<proteinExistence type="inferred from homology"/>
<dbReference type="InterPro" id="IPR055140">
    <property type="entry name" value="Thiolase_C_2"/>
</dbReference>
<evidence type="ECO:0000313" key="7">
    <source>
        <dbReference type="EMBL" id="EZF47560.1"/>
    </source>
</evidence>
<feature type="domain" description="Thiolase C-terminal" evidence="6">
    <location>
        <begin position="288"/>
        <end position="409"/>
    </location>
</feature>
<evidence type="ECO:0000256" key="2">
    <source>
        <dbReference type="ARBA" id="ARBA00022679"/>
    </source>
</evidence>
<evidence type="ECO:0000256" key="1">
    <source>
        <dbReference type="ARBA" id="ARBA00010982"/>
    </source>
</evidence>
<dbReference type="Gene3D" id="2.40.50.840">
    <property type="match status" value="1"/>
</dbReference>
<dbReference type="HOGENOM" id="CLU_026848_0_0_1"/>
<dbReference type="PANTHER" id="PTHR18919">
    <property type="entry name" value="ACETYL-COA C-ACYLTRANSFERASE"/>
    <property type="match status" value="1"/>
</dbReference>
<dbReference type="AlphaFoldDB" id="A0A022VNA5"/>
<accession>A0A022VNA5</accession>
<feature type="compositionally biased region" description="Basic and acidic residues" evidence="4">
    <location>
        <begin position="487"/>
        <end position="497"/>
    </location>
</feature>
<dbReference type="Pfam" id="PF22691">
    <property type="entry name" value="Thiolase_C_1"/>
    <property type="match status" value="1"/>
</dbReference>
<protein>
    <submittedName>
        <fullName evidence="7">Uncharacterized protein</fullName>
    </submittedName>
</protein>
<sequence>MAGKNLVPVVVGVGDIKNESRRLEDAVEPAYLMIDAIYKAISDTGLSPDTCMKLQSCIDSVDVVATWTWPYSDLPTLLSDKLNIQTRHKLYSHHAGNAPAKLFDDAARRLAQGKSQIAVVTGGEALASLNAFARAGKPPPSHWTEPAQKVSEVFQPKGSGNEENVGTMHSVGLPLHVYPLYENGLRAYRKQSLRENMKESAKLYAEFSKVAEKNPLSWNFGKPAETEQSLSTVTGKNRMICYPYPLLMNAFNTVNLAAACILTTTQTARQLGISEDKWVYPLGGAGTQDSNNFWERPNFYSSPSISRSLDAALSSSGLSKEQVHLFDFYSCFPIVPKLAAIHLGFPSDGSKPLTLLGGLTSFGGAGNNYSMHAITEMVRQLRKYTGTPRHGLILANGGLLSYQHAICLSSCSRKDGLSYPVKNPLPELVTDIVIPGIDVQAEGEAVIETYTVEFNRDGKPMFAYIVGLLKTTGRRFVANHADDATLKELSDPGKEPIGRSGYVTTDTTEGGKNKFSLKLPTKL</sequence>
<reference evidence="7" key="1">
    <citation type="submission" date="2014-02" db="EMBL/GenBank/DDBJ databases">
        <title>The Genome Sequence of Trichophyton rubrum (morphotype fischeri) CBS 288.86.</title>
        <authorList>
            <consortium name="The Broad Institute Genomics Platform"/>
            <person name="Cuomo C.A."/>
            <person name="White T.C."/>
            <person name="Graser Y."/>
            <person name="Martinez-Rossi N."/>
            <person name="Heitman J."/>
            <person name="Young S.K."/>
            <person name="Zeng Q."/>
            <person name="Gargeya S."/>
            <person name="Abouelleil A."/>
            <person name="Alvarado L."/>
            <person name="Chapman S.B."/>
            <person name="Gainer-Dewar J."/>
            <person name="Goldberg J."/>
            <person name="Griggs A."/>
            <person name="Gujja S."/>
            <person name="Hansen M."/>
            <person name="Howarth C."/>
            <person name="Imamovic A."/>
            <person name="Larimer J."/>
            <person name="Martinez D."/>
            <person name="Murphy C."/>
            <person name="Pearson M.D."/>
            <person name="Persinoti G."/>
            <person name="Poon T."/>
            <person name="Priest M."/>
            <person name="Roberts A.D."/>
            <person name="Saif S."/>
            <person name="Shea T.D."/>
            <person name="Sykes S.N."/>
            <person name="Wortman J."/>
            <person name="Nusbaum C."/>
            <person name="Birren B."/>
        </authorList>
    </citation>
    <scope>NUCLEOTIDE SEQUENCE [LARGE SCALE GENOMIC DNA]</scope>
    <source>
        <strain evidence="7">CBS 288.86</strain>
    </source>
</reference>
<evidence type="ECO:0000259" key="5">
    <source>
        <dbReference type="Pfam" id="PF18313"/>
    </source>
</evidence>
<organism evidence="7">
    <name type="scientific">Trichophyton rubrum CBS 288.86</name>
    <dbReference type="NCBI Taxonomy" id="1215330"/>
    <lineage>
        <taxon>Eukaryota</taxon>
        <taxon>Fungi</taxon>
        <taxon>Dikarya</taxon>
        <taxon>Ascomycota</taxon>
        <taxon>Pezizomycotina</taxon>
        <taxon>Eurotiomycetes</taxon>
        <taxon>Eurotiomycetidae</taxon>
        <taxon>Onygenales</taxon>
        <taxon>Arthrodermataceae</taxon>
        <taxon>Trichophyton</taxon>
    </lineage>
</organism>
<comment type="similarity">
    <text evidence="1">Belongs to the thiolase-like superfamily. Thiolase family.</text>
</comment>
<dbReference type="Gene3D" id="3.40.47.10">
    <property type="match status" value="1"/>
</dbReference>
<keyword evidence="3" id="KW-0012">Acyltransferase</keyword>
<feature type="domain" description="Thiolase-like protein type 1 additional C-terminal" evidence="5">
    <location>
        <begin position="424"/>
        <end position="507"/>
    </location>
</feature>
<keyword evidence="2" id="KW-0808">Transferase</keyword>
<dbReference type="EMBL" id="KK207942">
    <property type="protein sequence ID" value="EZF47560.1"/>
    <property type="molecule type" value="Genomic_DNA"/>
</dbReference>
<dbReference type="SUPFAM" id="SSF53901">
    <property type="entry name" value="Thiolase-like"/>
    <property type="match status" value="2"/>
</dbReference>
<gene>
    <name evidence="7" type="ORF">H103_08657</name>
</gene>
<dbReference type="PANTHER" id="PTHR18919:SF139">
    <property type="entry name" value="THIOLASE-LIKE PROTEIN TYPE 1 ADDITIONAL C-TERMINAL DOMAIN-CONTAINING PROTEIN"/>
    <property type="match status" value="1"/>
</dbReference>
<name>A0A022VNA5_TRIRU</name>
<dbReference type="InterPro" id="IPR016039">
    <property type="entry name" value="Thiolase-like"/>
</dbReference>
<evidence type="ECO:0000256" key="3">
    <source>
        <dbReference type="ARBA" id="ARBA00023315"/>
    </source>
</evidence>
<evidence type="ECO:0000256" key="4">
    <source>
        <dbReference type="SAM" id="MobiDB-lite"/>
    </source>
</evidence>
<feature type="region of interest" description="Disordered" evidence="4">
    <location>
        <begin position="487"/>
        <end position="513"/>
    </location>
</feature>
<dbReference type="OrthoDB" id="435240at2759"/>
<dbReference type="GO" id="GO:0016746">
    <property type="term" value="F:acyltransferase activity"/>
    <property type="evidence" value="ECO:0007669"/>
    <property type="project" value="UniProtKB-KW"/>
</dbReference>